<accession>A0AC60PAY2</accession>
<comment type="caution">
    <text evidence="1">The sequence shown here is derived from an EMBL/GenBank/DDBJ whole genome shotgun (WGS) entry which is preliminary data.</text>
</comment>
<evidence type="ECO:0000313" key="1">
    <source>
        <dbReference type="EMBL" id="KAG0416433.1"/>
    </source>
</evidence>
<evidence type="ECO:0000313" key="2">
    <source>
        <dbReference type="Proteomes" id="UP000805193"/>
    </source>
</evidence>
<proteinExistence type="predicted"/>
<organism evidence="1 2">
    <name type="scientific">Ixodes persulcatus</name>
    <name type="common">Taiga tick</name>
    <dbReference type="NCBI Taxonomy" id="34615"/>
    <lineage>
        <taxon>Eukaryota</taxon>
        <taxon>Metazoa</taxon>
        <taxon>Ecdysozoa</taxon>
        <taxon>Arthropoda</taxon>
        <taxon>Chelicerata</taxon>
        <taxon>Arachnida</taxon>
        <taxon>Acari</taxon>
        <taxon>Parasitiformes</taxon>
        <taxon>Ixodida</taxon>
        <taxon>Ixodoidea</taxon>
        <taxon>Ixodidae</taxon>
        <taxon>Ixodinae</taxon>
        <taxon>Ixodes</taxon>
    </lineage>
</organism>
<name>A0AC60PAY2_IXOPE</name>
<dbReference type="Proteomes" id="UP000805193">
    <property type="component" value="Unassembled WGS sequence"/>
</dbReference>
<gene>
    <name evidence="1" type="ORF">HPB47_006420</name>
</gene>
<sequence length="527" mass="57891">MSRLMVTRAVHESRNVERLMSLYDQIETGVCSLEALGLEEKSYGVLLLTVLRKPIPADIGLEYSRKVNTQSGNRENGLRGFLSFFKGCNLQLRARYVGGATVTVQRDPELHRRRRSPEKPNADNRCVFCRTTDHGPDGCASGMSLEDRRAILQQENRCFRCTKKRALVTSMQRRQMAEMCAVWRTTRHRHVQSQRDKTRYASRKGRSDHSREGGDNTTGPSKNQVLLQTAHVWAEGLQGRTLLRLLLDCGSQRTFVRRDIPERLHLRTLGEEDLSIFTFGGNATTNPTKCRRVKLWLQRHADLMMASLEVMVTPMKMEGKTITDVAPDNAVEDGIGLLVRANHYWNVVTGRVMRLSPKLMAVDTLFEWIPQGQLDMSDQECNACHKQGHFARDRPGGDTRSSSNRNRSRDGGYGGGGAYGGGGGCYGGGGRSYSGGGAGYGDGGSFGSSYHSGGYGSRGGRGGSPGGPGGIRGGSKQMGHYGPSFRVPCPATTVAKPAILPERHDDGKTCYICGQQGHISRDCGTKE</sequence>
<dbReference type="EMBL" id="JABSTQ010010952">
    <property type="protein sequence ID" value="KAG0416433.1"/>
    <property type="molecule type" value="Genomic_DNA"/>
</dbReference>
<protein>
    <submittedName>
        <fullName evidence="1">Uncharacterized protein</fullName>
    </submittedName>
</protein>
<keyword evidence="2" id="KW-1185">Reference proteome</keyword>
<reference evidence="1 2" key="1">
    <citation type="journal article" date="2020" name="Cell">
        <title>Large-Scale Comparative Analyses of Tick Genomes Elucidate Their Genetic Diversity and Vector Capacities.</title>
        <authorList>
            <consortium name="Tick Genome and Microbiome Consortium (TIGMIC)"/>
            <person name="Jia N."/>
            <person name="Wang J."/>
            <person name="Shi W."/>
            <person name="Du L."/>
            <person name="Sun Y."/>
            <person name="Zhan W."/>
            <person name="Jiang J.F."/>
            <person name="Wang Q."/>
            <person name="Zhang B."/>
            <person name="Ji P."/>
            <person name="Bell-Sakyi L."/>
            <person name="Cui X.M."/>
            <person name="Yuan T.T."/>
            <person name="Jiang B.G."/>
            <person name="Yang W.F."/>
            <person name="Lam T.T."/>
            <person name="Chang Q.C."/>
            <person name="Ding S.J."/>
            <person name="Wang X.J."/>
            <person name="Zhu J.G."/>
            <person name="Ruan X.D."/>
            <person name="Zhao L."/>
            <person name="Wei J.T."/>
            <person name="Ye R.Z."/>
            <person name="Que T.C."/>
            <person name="Du C.H."/>
            <person name="Zhou Y.H."/>
            <person name="Cheng J.X."/>
            <person name="Dai P.F."/>
            <person name="Guo W.B."/>
            <person name="Han X.H."/>
            <person name="Huang E.J."/>
            <person name="Li L.F."/>
            <person name="Wei W."/>
            <person name="Gao Y.C."/>
            <person name="Liu J.Z."/>
            <person name="Shao H.Z."/>
            <person name="Wang X."/>
            <person name="Wang C.C."/>
            <person name="Yang T.C."/>
            <person name="Huo Q.B."/>
            <person name="Li W."/>
            <person name="Chen H.Y."/>
            <person name="Chen S.E."/>
            <person name="Zhou L.G."/>
            <person name="Ni X.B."/>
            <person name="Tian J.H."/>
            <person name="Sheng Y."/>
            <person name="Liu T."/>
            <person name="Pan Y.S."/>
            <person name="Xia L.Y."/>
            <person name="Li J."/>
            <person name="Zhao F."/>
            <person name="Cao W.C."/>
        </authorList>
    </citation>
    <scope>NUCLEOTIDE SEQUENCE [LARGE SCALE GENOMIC DNA]</scope>
    <source>
        <strain evidence="1">Iper-2018</strain>
    </source>
</reference>